<feature type="transmembrane region" description="Helical" evidence="2">
    <location>
        <begin position="25"/>
        <end position="50"/>
    </location>
</feature>
<keyword evidence="1" id="KW-1015">Disulfide bond</keyword>
<dbReference type="Pfam" id="PF00059">
    <property type="entry name" value="Lectin_C"/>
    <property type="match status" value="1"/>
</dbReference>
<evidence type="ECO:0000259" key="3">
    <source>
        <dbReference type="PROSITE" id="PS50041"/>
    </source>
</evidence>
<evidence type="ECO:0000313" key="5">
    <source>
        <dbReference type="RefSeq" id="XP_005109938.1"/>
    </source>
</evidence>
<dbReference type="InterPro" id="IPR001304">
    <property type="entry name" value="C-type_lectin-like"/>
</dbReference>
<dbReference type="PANTHER" id="PTHR22803">
    <property type="entry name" value="MANNOSE, PHOSPHOLIPASE, LECTIN RECEPTOR RELATED"/>
    <property type="match status" value="1"/>
</dbReference>
<dbReference type="PROSITE" id="PS50041">
    <property type="entry name" value="C_TYPE_LECTIN_2"/>
    <property type="match status" value="1"/>
</dbReference>
<keyword evidence="4" id="KW-1185">Reference proteome</keyword>
<dbReference type="SMART" id="SM00034">
    <property type="entry name" value="CLECT"/>
    <property type="match status" value="1"/>
</dbReference>
<gene>
    <name evidence="5" type="primary">LOC101856135</name>
</gene>
<dbReference type="GeneID" id="101856135"/>
<dbReference type="InterPro" id="IPR016187">
    <property type="entry name" value="CTDL_fold"/>
</dbReference>
<organism evidence="4 5">
    <name type="scientific">Aplysia californica</name>
    <name type="common">California sea hare</name>
    <dbReference type="NCBI Taxonomy" id="6500"/>
    <lineage>
        <taxon>Eukaryota</taxon>
        <taxon>Metazoa</taxon>
        <taxon>Spiralia</taxon>
        <taxon>Lophotrochozoa</taxon>
        <taxon>Mollusca</taxon>
        <taxon>Gastropoda</taxon>
        <taxon>Heterobranchia</taxon>
        <taxon>Euthyneura</taxon>
        <taxon>Tectipleura</taxon>
        <taxon>Aplysiida</taxon>
        <taxon>Aplysioidea</taxon>
        <taxon>Aplysiidae</taxon>
        <taxon>Aplysia</taxon>
    </lineage>
</organism>
<dbReference type="RefSeq" id="XP_005109938.1">
    <property type="nucleotide sequence ID" value="XM_005109881.3"/>
</dbReference>
<dbReference type="PROSITE" id="PS00615">
    <property type="entry name" value="C_TYPE_LECTIN_1"/>
    <property type="match status" value="1"/>
</dbReference>
<dbReference type="InterPro" id="IPR018378">
    <property type="entry name" value="C-type_lectin_CS"/>
</dbReference>
<dbReference type="SUPFAM" id="SSF56436">
    <property type="entry name" value="C-type lectin-like"/>
    <property type="match status" value="1"/>
</dbReference>
<accession>A0ABM0K6K1</accession>
<evidence type="ECO:0000256" key="1">
    <source>
        <dbReference type="ARBA" id="ARBA00023157"/>
    </source>
</evidence>
<reference evidence="5" key="1">
    <citation type="submission" date="2025-08" db="UniProtKB">
        <authorList>
            <consortium name="RefSeq"/>
        </authorList>
    </citation>
    <scope>IDENTIFICATION</scope>
</reference>
<sequence>MDIRNPRQSQLMEGRSRFCINKYNILYLLKSICVIVASLCVSAAAIIVIVNSLRGVDKVPILSVINQASTNIIEGLSSMQEKFANLEQKVFKVVEEITTPSQVKLCSYSNGCELKRKQTMITHCYRVFQETPLTWGGARKKCELLGGFLAEIHDHASLEYVNRLFARSGNSLWVGASDQGQEGNWIWVMSKKPLVVEDWRLDQPDNYKGNEHCLQIKEDSGKYWNDLACNTTLGYLCQKDMDDCDGWLQLQ</sequence>
<dbReference type="Proteomes" id="UP000694888">
    <property type="component" value="Unplaced"/>
</dbReference>
<evidence type="ECO:0000313" key="4">
    <source>
        <dbReference type="Proteomes" id="UP000694888"/>
    </source>
</evidence>
<keyword evidence="2" id="KW-0812">Transmembrane</keyword>
<protein>
    <submittedName>
        <fullName evidence="5">Hepatic lectin</fullName>
    </submittedName>
</protein>
<name>A0ABM0K6K1_APLCA</name>
<keyword evidence="2" id="KW-1133">Transmembrane helix</keyword>
<evidence type="ECO:0000256" key="2">
    <source>
        <dbReference type="SAM" id="Phobius"/>
    </source>
</evidence>
<dbReference type="InterPro" id="IPR050111">
    <property type="entry name" value="C-type_lectin/snaclec_domain"/>
</dbReference>
<feature type="domain" description="C-type lectin" evidence="3">
    <location>
        <begin position="120"/>
        <end position="238"/>
    </location>
</feature>
<keyword evidence="2" id="KW-0472">Membrane</keyword>
<dbReference type="CDD" id="cd00037">
    <property type="entry name" value="CLECT"/>
    <property type="match status" value="1"/>
</dbReference>
<dbReference type="InterPro" id="IPR016186">
    <property type="entry name" value="C-type_lectin-like/link_sf"/>
</dbReference>
<dbReference type="Gene3D" id="3.10.100.10">
    <property type="entry name" value="Mannose-Binding Protein A, subunit A"/>
    <property type="match status" value="1"/>
</dbReference>
<proteinExistence type="predicted"/>